<dbReference type="PANTHER" id="PTHR37042">
    <property type="entry name" value="OUTER MEMBRANE PROTEIN RV1973"/>
    <property type="match status" value="1"/>
</dbReference>
<evidence type="ECO:0000256" key="4">
    <source>
        <dbReference type="SAM" id="Phobius"/>
    </source>
</evidence>
<evidence type="ECO:0000256" key="3">
    <source>
        <dbReference type="SAM" id="MobiDB-lite"/>
    </source>
</evidence>
<reference evidence="6" key="1">
    <citation type="journal article" date="2016" name="Genome Announc.">
        <title>Draft Genome Sequences of Five Rapidly Growing Mycobacterium Species, M. thermoresistibile, M. fortuitum subsp. acetamidolyticum, M. canariasense, M. brisbanense, and M. novocastrense.</title>
        <authorList>
            <person name="Katahira K."/>
            <person name="Ogura Y."/>
            <person name="Gotoh Y."/>
            <person name="Hayashi T."/>
        </authorList>
    </citation>
    <scope>NUCLEOTIDE SEQUENCE [LARGE SCALE GENOMIC DNA]</scope>
    <source>
        <strain evidence="6">JCM15654</strain>
    </source>
</reference>
<name>A0A117I5G3_9MYCO</name>
<dbReference type="STRING" id="146020.RMCB_2540"/>
<dbReference type="Proteomes" id="UP000069620">
    <property type="component" value="Unassembled WGS sequence"/>
</dbReference>
<gene>
    <name evidence="5" type="ORF">RMCB_2540</name>
</gene>
<organism evidence="5 6">
    <name type="scientific">Mycolicibacterium brisbanense</name>
    <dbReference type="NCBI Taxonomy" id="146020"/>
    <lineage>
        <taxon>Bacteria</taxon>
        <taxon>Bacillati</taxon>
        <taxon>Actinomycetota</taxon>
        <taxon>Actinomycetes</taxon>
        <taxon>Mycobacteriales</taxon>
        <taxon>Mycobacteriaceae</taxon>
        <taxon>Mycolicibacterium</taxon>
    </lineage>
</organism>
<keyword evidence="5" id="KW-0418">Kinase</keyword>
<evidence type="ECO:0000256" key="1">
    <source>
        <dbReference type="ARBA" id="ARBA00004370"/>
    </source>
</evidence>
<protein>
    <submittedName>
        <fullName evidence="5">Anchored-membrane serine/threonine-protein kinase pknF</fullName>
    </submittedName>
</protein>
<dbReference type="AlphaFoldDB" id="A0A117I5G3"/>
<keyword evidence="5" id="KW-0808">Transferase</keyword>
<comment type="subcellular location">
    <subcellularLocation>
        <location evidence="1">Membrane</location>
    </subcellularLocation>
</comment>
<feature type="region of interest" description="Disordered" evidence="3">
    <location>
        <begin position="1"/>
        <end position="46"/>
    </location>
</feature>
<dbReference type="PANTHER" id="PTHR37042:SF4">
    <property type="entry name" value="OUTER MEMBRANE PROTEIN RV1973"/>
    <property type="match status" value="1"/>
</dbReference>
<sequence length="216" mass="22505">MAATLPAGPDRSSAVTITAMGGQPDPWHQPPPIQHAPPYLPGYLPPPGPPRKSQALVVAAIAIPAVLALMLLGATGFAISQFVRSEPAASTANPRWQPYVDAARSFAETVSSVSAARVDADIQRVLDGSTGAFHDDFQKQADTFKQAIVTNGSTSRGTVSASGLESFTAGQAVVLISVSTHTSTTTTAPQDRAQRLVLTVVETAASYKVSKLEFVP</sequence>
<dbReference type="GO" id="GO:0016301">
    <property type="term" value="F:kinase activity"/>
    <property type="evidence" value="ECO:0007669"/>
    <property type="project" value="UniProtKB-KW"/>
</dbReference>
<accession>A0A117I5G3</accession>
<keyword evidence="4" id="KW-0812">Transmembrane</keyword>
<evidence type="ECO:0000256" key="2">
    <source>
        <dbReference type="ARBA" id="ARBA00023136"/>
    </source>
</evidence>
<keyword evidence="2 4" id="KW-0472">Membrane</keyword>
<evidence type="ECO:0000313" key="6">
    <source>
        <dbReference type="Proteomes" id="UP000069620"/>
    </source>
</evidence>
<feature type="compositionally biased region" description="Pro residues" evidence="3">
    <location>
        <begin position="27"/>
        <end position="46"/>
    </location>
</feature>
<reference evidence="6" key="2">
    <citation type="submission" date="2016-02" db="EMBL/GenBank/DDBJ databases">
        <title>Draft genome sequence of five rapidly growing Mycobacterium species.</title>
        <authorList>
            <person name="Katahira K."/>
            <person name="Gotou Y."/>
            <person name="Iida K."/>
            <person name="Ogura Y."/>
            <person name="Hayashi T."/>
        </authorList>
    </citation>
    <scope>NUCLEOTIDE SEQUENCE [LARGE SCALE GENOMIC DNA]</scope>
    <source>
        <strain evidence="6">JCM15654</strain>
    </source>
</reference>
<feature type="transmembrane region" description="Helical" evidence="4">
    <location>
        <begin position="55"/>
        <end position="79"/>
    </location>
</feature>
<proteinExistence type="predicted"/>
<keyword evidence="6" id="KW-1185">Reference proteome</keyword>
<dbReference type="GO" id="GO:0016020">
    <property type="term" value="C:membrane"/>
    <property type="evidence" value="ECO:0007669"/>
    <property type="project" value="UniProtKB-SubCell"/>
</dbReference>
<keyword evidence="4" id="KW-1133">Transmembrane helix</keyword>
<evidence type="ECO:0000313" key="5">
    <source>
        <dbReference type="EMBL" id="GAS88444.1"/>
    </source>
</evidence>
<comment type="caution">
    <text evidence="5">The sequence shown here is derived from an EMBL/GenBank/DDBJ whole genome shotgun (WGS) entry which is preliminary data.</text>
</comment>
<dbReference type="EMBL" id="BCSX01000024">
    <property type="protein sequence ID" value="GAS88444.1"/>
    <property type="molecule type" value="Genomic_DNA"/>
</dbReference>